<proteinExistence type="predicted"/>
<evidence type="ECO:0000313" key="1">
    <source>
        <dbReference type="EMBL" id="CAE0814012.1"/>
    </source>
</evidence>
<dbReference type="AlphaFoldDB" id="A0A7S4D301"/>
<name>A0A7S4D301_9EUGL</name>
<organism evidence="1">
    <name type="scientific">Eutreptiella gymnastica</name>
    <dbReference type="NCBI Taxonomy" id="73025"/>
    <lineage>
        <taxon>Eukaryota</taxon>
        <taxon>Discoba</taxon>
        <taxon>Euglenozoa</taxon>
        <taxon>Euglenida</taxon>
        <taxon>Spirocuta</taxon>
        <taxon>Euglenophyceae</taxon>
        <taxon>Eutreptiales</taxon>
        <taxon>Eutreptiaceae</taxon>
        <taxon>Eutreptiella</taxon>
    </lineage>
</organism>
<accession>A0A7S4D301</accession>
<protein>
    <submittedName>
        <fullName evidence="1">Uncharacterized protein</fullName>
    </submittedName>
</protein>
<reference evidence="1" key="1">
    <citation type="submission" date="2021-01" db="EMBL/GenBank/DDBJ databases">
        <authorList>
            <person name="Corre E."/>
            <person name="Pelletier E."/>
            <person name="Niang G."/>
            <person name="Scheremetjew M."/>
            <person name="Finn R."/>
            <person name="Kale V."/>
            <person name="Holt S."/>
            <person name="Cochrane G."/>
            <person name="Meng A."/>
            <person name="Brown T."/>
            <person name="Cohen L."/>
        </authorList>
    </citation>
    <scope>NUCLEOTIDE SEQUENCE</scope>
    <source>
        <strain evidence="1">CCMP1594</strain>
    </source>
</reference>
<dbReference type="EMBL" id="HBJA01071607">
    <property type="protein sequence ID" value="CAE0814012.1"/>
    <property type="molecule type" value="Transcribed_RNA"/>
</dbReference>
<sequence>MEFGGSIFLLSEKAQFFLQFGAGDCILGMPASVLPHVEPPWNLPCPILLFASLSENGTCFWTNTTYFCCTSTTTTTTFTGYLVDDAFSLQTLLCHGQPCASPEMCPQACP</sequence>
<gene>
    <name evidence="1" type="ORF">EGYM00163_LOCUS25165</name>
</gene>